<comment type="caution">
    <text evidence="1">The sequence shown here is derived from an EMBL/GenBank/DDBJ whole genome shotgun (WGS) entry which is preliminary data.</text>
</comment>
<evidence type="ECO:0000313" key="1">
    <source>
        <dbReference type="EMBL" id="NLR93851.1"/>
    </source>
</evidence>
<dbReference type="RefSeq" id="WP_168884563.1">
    <property type="nucleotide sequence ID" value="NZ_JABAIL010000008.1"/>
</dbReference>
<dbReference type="AlphaFoldDB" id="A0A7X8SP82"/>
<dbReference type="Proteomes" id="UP000585050">
    <property type="component" value="Unassembled WGS sequence"/>
</dbReference>
<dbReference type="PROSITE" id="PS51257">
    <property type="entry name" value="PROKAR_LIPOPROTEIN"/>
    <property type="match status" value="1"/>
</dbReference>
<keyword evidence="2" id="KW-1185">Reference proteome</keyword>
<reference evidence="1 2" key="1">
    <citation type="submission" date="2020-04" db="EMBL/GenBank/DDBJ databases">
        <title>Flammeovirga sp. SR4, a novel species isolated from seawater.</title>
        <authorList>
            <person name="Wang X."/>
        </authorList>
    </citation>
    <scope>NUCLEOTIDE SEQUENCE [LARGE SCALE GENOMIC DNA]</scope>
    <source>
        <strain evidence="1 2">SR4</strain>
    </source>
</reference>
<evidence type="ECO:0000313" key="2">
    <source>
        <dbReference type="Proteomes" id="UP000585050"/>
    </source>
</evidence>
<protein>
    <recommendedName>
        <fullName evidence="3">Lipoprotein</fullName>
    </recommendedName>
</protein>
<name>A0A7X8SP82_9BACT</name>
<accession>A0A7X8SP82</accession>
<organism evidence="1 2">
    <name type="scientific">Flammeovirga agarivorans</name>
    <dbReference type="NCBI Taxonomy" id="2726742"/>
    <lineage>
        <taxon>Bacteria</taxon>
        <taxon>Pseudomonadati</taxon>
        <taxon>Bacteroidota</taxon>
        <taxon>Cytophagia</taxon>
        <taxon>Cytophagales</taxon>
        <taxon>Flammeovirgaceae</taxon>
        <taxon>Flammeovirga</taxon>
    </lineage>
</organism>
<evidence type="ECO:0008006" key="3">
    <source>
        <dbReference type="Google" id="ProtNLM"/>
    </source>
</evidence>
<sequence>MKNGKLLTTAFYLLFSISMGVIFSSLTSCSKEKNNDPNPTPPKPEAKAGFSFKNMIVDMSEYDLDDLCPATDEVRFKIWDAYGNEEDVTIAETEDLWQLKEEGLLQITLQTKIIITKEKPVYFIGYPKSEVDKMIVPKQVKREMRIPEELHGEIPTDKIVETDFNLYIHDFKRNKK</sequence>
<gene>
    <name evidence="1" type="ORF">HGP29_21805</name>
</gene>
<dbReference type="EMBL" id="JABAIL010000008">
    <property type="protein sequence ID" value="NLR93851.1"/>
    <property type="molecule type" value="Genomic_DNA"/>
</dbReference>
<proteinExistence type="predicted"/>